<keyword evidence="7" id="KW-1015">Disulfide bond</keyword>
<organism evidence="14 15">
    <name type="scientific">Aldrovandia affinis</name>
    <dbReference type="NCBI Taxonomy" id="143900"/>
    <lineage>
        <taxon>Eukaryota</taxon>
        <taxon>Metazoa</taxon>
        <taxon>Chordata</taxon>
        <taxon>Craniata</taxon>
        <taxon>Vertebrata</taxon>
        <taxon>Euteleostomi</taxon>
        <taxon>Actinopterygii</taxon>
        <taxon>Neopterygii</taxon>
        <taxon>Teleostei</taxon>
        <taxon>Notacanthiformes</taxon>
        <taxon>Halosauridae</taxon>
        <taxon>Aldrovandia</taxon>
    </lineage>
</organism>
<dbReference type="GO" id="GO:0031295">
    <property type="term" value="P:T cell costimulation"/>
    <property type="evidence" value="ECO:0007669"/>
    <property type="project" value="TreeGrafter"/>
</dbReference>
<dbReference type="GO" id="GO:0042130">
    <property type="term" value="P:negative regulation of T cell proliferation"/>
    <property type="evidence" value="ECO:0007669"/>
    <property type="project" value="TreeGrafter"/>
</dbReference>
<dbReference type="SUPFAM" id="SSF48726">
    <property type="entry name" value="Immunoglobulin"/>
    <property type="match status" value="2"/>
</dbReference>
<evidence type="ECO:0000256" key="9">
    <source>
        <dbReference type="ARBA" id="ARBA00023180"/>
    </source>
</evidence>
<evidence type="ECO:0000256" key="12">
    <source>
        <dbReference type="SAM" id="Phobius"/>
    </source>
</evidence>
<evidence type="ECO:0000256" key="3">
    <source>
        <dbReference type="ARBA" id="ARBA00022692"/>
    </source>
</evidence>
<keyword evidence="2" id="KW-1003">Cell membrane</keyword>
<proteinExistence type="predicted"/>
<dbReference type="AlphaFoldDB" id="A0AAD7RMH5"/>
<evidence type="ECO:0000256" key="2">
    <source>
        <dbReference type="ARBA" id="ARBA00022475"/>
    </source>
</evidence>
<evidence type="ECO:0000256" key="7">
    <source>
        <dbReference type="ARBA" id="ARBA00023157"/>
    </source>
</evidence>
<reference evidence="14" key="1">
    <citation type="journal article" date="2023" name="Science">
        <title>Genome structures resolve the early diversification of teleost fishes.</title>
        <authorList>
            <person name="Parey E."/>
            <person name="Louis A."/>
            <person name="Montfort J."/>
            <person name="Bouchez O."/>
            <person name="Roques C."/>
            <person name="Iampietro C."/>
            <person name="Lluch J."/>
            <person name="Castinel A."/>
            <person name="Donnadieu C."/>
            <person name="Desvignes T."/>
            <person name="Floi Bucao C."/>
            <person name="Jouanno E."/>
            <person name="Wen M."/>
            <person name="Mejri S."/>
            <person name="Dirks R."/>
            <person name="Jansen H."/>
            <person name="Henkel C."/>
            <person name="Chen W.J."/>
            <person name="Zahm M."/>
            <person name="Cabau C."/>
            <person name="Klopp C."/>
            <person name="Thompson A.W."/>
            <person name="Robinson-Rechavi M."/>
            <person name="Braasch I."/>
            <person name="Lecointre G."/>
            <person name="Bobe J."/>
            <person name="Postlethwait J.H."/>
            <person name="Berthelot C."/>
            <person name="Roest Crollius H."/>
            <person name="Guiguen Y."/>
        </authorList>
    </citation>
    <scope>NUCLEOTIDE SEQUENCE</scope>
    <source>
        <strain evidence="14">NC1722</strain>
    </source>
</reference>
<evidence type="ECO:0000256" key="4">
    <source>
        <dbReference type="ARBA" id="ARBA00022729"/>
    </source>
</evidence>
<dbReference type="Proteomes" id="UP001221898">
    <property type="component" value="Unassembled WGS sequence"/>
</dbReference>
<gene>
    <name evidence="14" type="ORF">AAFF_G00167420</name>
</gene>
<keyword evidence="6 12" id="KW-0472">Membrane</keyword>
<keyword evidence="10" id="KW-0393">Immunoglobulin domain</keyword>
<dbReference type="GO" id="GO:0042102">
    <property type="term" value="P:positive regulation of T cell proliferation"/>
    <property type="evidence" value="ECO:0007669"/>
    <property type="project" value="TreeGrafter"/>
</dbReference>
<comment type="caution">
    <text evidence="14">The sequence shown here is derived from an EMBL/GenBank/DDBJ whole genome shotgun (WGS) entry which is preliminary data.</text>
</comment>
<feature type="region of interest" description="Disordered" evidence="11">
    <location>
        <begin position="286"/>
        <end position="310"/>
    </location>
</feature>
<dbReference type="GO" id="GO:0071222">
    <property type="term" value="P:cellular response to lipopolysaccharide"/>
    <property type="evidence" value="ECO:0007669"/>
    <property type="project" value="TreeGrafter"/>
</dbReference>
<dbReference type="Gene3D" id="2.60.40.10">
    <property type="entry name" value="Immunoglobulins"/>
    <property type="match status" value="2"/>
</dbReference>
<dbReference type="GO" id="GO:0007166">
    <property type="term" value="P:cell surface receptor signaling pathway"/>
    <property type="evidence" value="ECO:0007669"/>
    <property type="project" value="TreeGrafter"/>
</dbReference>
<keyword evidence="5 12" id="KW-1133">Transmembrane helix</keyword>
<keyword evidence="3 12" id="KW-0812">Transmembrane</keyword>
<dbReference type="InterPro" id="IPR013783">
    <property type="entry name" value="Ig-like_fold"/>
</dbReference>
<comment type="subcellular location">
    <subcellularLocation>
        <location evidence="1">Cell membrane</location>
        <topology evidence="1">Single-pass type I membrane protein</topology>
    </subcellularLocation>
</comment>
<dbReference type="PANTHER" id="PTHR25466:SF2">
    <property type="entry name" value="T-LYMPHOCYTE ACTIVATION ANTIGEN CD86"/>
    <property type="match status" value="1"/>
</dbReference>
<name>A0AAD7RMH5_9TELE</name>
<dbReference type="InterPro" id="IPR051713">
    <property type="entry name" value="T-cell_Activation_Regulation"/>
</dbReference>
<evidence type="ECO:0000256" key="11">
    <source>
        <dbReference type="SAM" id="MobiDB-lite"/>
    </source>
</evidence>
<evidence type="ECO:0000259" key="13">
    <source>
        <dbReference type="Pfam" id="PF22705"/>
    </source>
</evidence>
<evidence type="ECO:0000256" key="10">
    <source>
        <dbReference type="ARBA" id="ARBA00023319"/>
    </source>
</evidence>
<evidence type="ECO:0000256" key="1">
    <source>
        <dbReference type="ARBA" id="ARBA00004251"/>
    </source>
</evidence>
<dbReference type="Pfam" id="PF22705">
    <property type="entry name" value="C2-set_3"/>
    <property type="match status" value="1"/>
</dbReference>
<feature type="transmembrane region" description="Helical" evidence="12">
    <location>
        <begin position="233"/>
        <end position="256"/>
    </location>
</feature>
<dbReference type="GO" id="GO:0006955">
    <property type="term" value="P:immune response"/>
    <property type="evidence" value="ECO:0007669"/>
    <property type="project" value="TreeGrafter"/>
</dbReference>
<feature type="compositionally biased region" description="Polar residues" evidence="11">
    <location>
        <begin position="218"/>
        <end position="227"/>
    </location>
</feature>
<evidence type="ECO:0000256" key="6">
    <source>
        <dbReference type="ARBA" id="ARBA00023136"/>
    </source>
</evidence>
<dbReference type="PANTHER" id="PTHR25466">
    <property type="entry name" value="T-LYMPHOCYTE ACTIVATION ANTIGEN"/>
    <property type="match status" value="1"/>
</dbReference>
<protein>
    <recommendedName>
        <fullName evidence="13">Butyrophilin subfamily 3 member A2-like Ig-C domain-containing protein</fullName>
    </recommendedName>
</protein>
<dbReference type="InterPro" id="IPR036179">
    <property type="entry name" value="Ig-like_dom_sf"/>
</dbReference>
<sequence length="310" mass="33684">MVTAHIGQAVVVPCSTPDKPPDLNGARIYWQGRNGKGSKDQEVMQVFNKGQKEGNLVNSLYRNRTRFFEDELRFGNFSLVIDPVKIEDDRTILVVFYEKDNKSGFTETCRATLQVAARYQKPELNVSCADRVGLAKVVCDTWGGFPQPSVSLGLQNAMRQEQEVTPTVTQHPESGTFTVRSALLVNVSKGQTVTCSVTNPTLGETVTSSVSAPDCEGSSHNPGNETTTKTETYVLMILVVSTAFVITMVVVVIVFCRRNKSGLACVQNRAPGECRVAGIGVILSPSEADPETQELQQGDNAGHAHPHPSQ</sequence>
<keyword evidence="9" id="KW-0325">Glycoprotein</keyword>
<keyword evidence="15" id="KW-1185">Reference proteome</keyword>
<evidence type="ECO:0000256" key="8">
    <source>
        <dbReference type="ARBA" id="ARBA00023170"/>
    </source>
</evidence>
<dbReference type="EMBL" id="JAINUG010000223">
    <property type="protein sequence ID" value="KAJ8386793.1"/>
    <property type="molecule type" value="Genomic_DNA"/>
</dbReference>
<dbReference type="InterPro" id="IPR053896">
    <property type="entry name" value="BTN3A2-like_Ig-C"/>
</dbReference>
<accession>A0AAD7RMH5</accession>
<keyword evidence="4" id="KW-0732">Signal</keyword>
<evidence type="ECO:0000313" key="15">
    <source>
        <dbReference type="Proteomes" id="UP001221898"/>
    </source>
</evidence>
<evidence type="ECO:0000313" key="14">
    <source>
        <dbReference type="EMBL" id="KAJ8386793.1"/>
    </source>
</evidence>
<keyword evidence="8" id="KW-0675">Receptor</keyword>
<feature type="domain" description="Butyrophilin subfamily 3 member A2-like Ig-C" evidence="13">
    <location>
        <begin position="133"/>
        <end position="204"/>
    </location>
</feature>
<dbReference type="GO" id="GO:0009897">
    <property type="term" value="C:external side of plasma membrane"/>
    <property type="evidence" value="ECO:0007669"/>
    <property type="project" value="TreeGrafter"/>
</dbReference>
<feature type="region of interest" description="Disordered" evidence="11">
    <location>
        <begin position="206"/>
        <end position="227"/>
    </location>
</feature>
<evidence type="ECO:0000256" key="5">
    <source>
        <dbReference type="ARBA" id="ARBA00022989"/>
    </source>
</evidence>